<comment type="similarity">
    <text evidence="1">Belongs to the FemABX family.</text>
</comment>
<protein>
    <submittedName>
        <fullName evidence="7">Methicillin resistance protein</fullName>
    </submittedName>
</protein>
<dbReference type="InterPro" id="IPR003447">
    <property type="entry name" value="FEMABX"/>
</dbReference>
<evidence type="ECO:0000256" key="4">
    <source>
        <dbReference type="ARBA" id="ARBA00022984"/>
    </source>
</evidence>
<keyword evidence="6" id="KW-0961">Cell wall biogenesis/degradation</keyword>
<evidence type="ECO:0000256" key="3">
    <source>
        <dbReference type="ARBA" id="ARBA00022960"/>
    </source>
</evidence>
<keyword evidence="4" id="KW-0573">Peptidoglycan synthesis</keyword>
<dbReference type="InterPro" id="IPR016181">
    <property type="entry name" value="Acyl_CoA_acyltransferase"/>
</dbReference>
<evidence type="ECO:0000256" key="2">
    <source>
        <dbReference type="ARBA" id="ARBA00022679"/>
    </source>
</evidence>
<keyword evidence="5" id="KW-0012">Acyltransferase</keyword>
<dbReference type="STRING" id="1618481.US54_C0023G0010"/>
<gene>
    <name evidence="7" type="ORF">US54_C0023G0010</name>
</gene>
<dbReference type="InterPro" id="IPR050644">
    <property type="entry name" value="PG_Glycine_Bridge_Synth"/>
</dbReference>
<dbReference type="GO" id="GO:0009252">
    <property type="term" value="P:peptidoglycan biosynthetic process"/>
    <property type="evidence" value="ECO:0007669"/>
    <property type="project" value="UniProtKB-KW"/>
</dbReference>
<dbReference type="Proteomes" id="UP000034471">
    <property type="component" value="Unassembled WGS sequence"/>
</dbReference>
<reference evidence="7 8" key="1">
    <citation type="journal article" date="2015" name="Nature">
        <title>rRNA introns, odd ribosomes, and small enigmatic genomes across a large radiation of phyla.</title>
        <authorList>
            <person name="Brown C.T."/>
            <person name="Hug L.A."/>
            <person name="Thomas B.C."/>
            <person name="Sharon I."/>
            <person name="Castelle C.J."/>
            <person name="Singh A."/>
            <person name="Wilkins M.J."/>
            <person name="Williams K.H."/>
            <person name="Banfield J.F."/>
        </authorList>
    </citation>
    <scope>NUCLEOTIDE SEQUENCE [LARGE SCALE GENOMIC DNA]</scope>
</reference>
<dbReference type="Gene3D" id="3.40.630.30">
    <property type="match status" value="1"/>
</dbReference>
<dbReference type="PROSITE" id="PS51191">
    <property type="entry name" value="FEMABX"/>
    <property type="match status" value="1"/>
</dbReference>
<dbReference type="AlphaFoldDB" id="A0A0G0KBD8"/>
<dbReference type="SUPFAM" id="SSF55729">
    <property type="entry name" value="Acyl-CoA N-acyltransferases (Nat)"/>
    <property type="match status" value="2"/>
</dbReference>
<keyword evidence="2" id="KW-0808">Transferase</keyword>
<dbReference type="EMBL" id="LBTJ01000023">
    <property type="protein sequence ID" value="KKQ37906.1"/>
    <property type="molecule type" value="Genomic_DNA"/>
</dbReference>
<dbReference type="GO" id="GO:0016755">
    <property type="term" value="F:aminoacyltransferase activity"/>
    <property type="evidence" value="ECO:0007669"/>
    <property type="project" value="InterPro"/>
</dbReference>
<comment type="caution">
    <text evidence="7">The sequence shown here is derived from an EMBL/GenBank/DDBJ whole genome shotgun (WGS) entry which is preliminary data.</text>
</comment>
<name>A0A0G0KBD8_9BACT</name>
<dbReference type="GO" id="GO:0071555">
    <property type="term" value="P:cell wall organization"/>
    <property type="evidence" value="ECO:0007669"/>
    <property type="project" value="UniProtKB-KW"/>
</dbReference>
<keyword evidence="3" id="KW-0133">Cell shape</keyword>
<organism evidence="7 8">
    <name type="scientific">Candidatus Roizmanbacteria bacterium GW2011_GWA2_37_7</name>
    <dbReference type="NCBI Taxonomy" id="1618481"/>
    <lineage>
        <taxon>Bacteria</taxon>
        <taxon>Candidatus Roizmaniibacteriota</taxon>
    </lineage>
</organism>
<dbReference type="GO" id="GO:0008360">
    <property type="term" value="P:regulation of cell shape"/>
    <property type="evidence" value="ECO:0007669"/>
    <property type="project" value="UniProtKB-KW"/>
</dbReference>
<dbReference type="Pfam" id="PF02388">
    <property type="entry name" value="FemAB"/>
    <property type="match status" value="2"/>
</dbReference>
<accession>A0A0G0KBD8</accession>
<evidence type="ECO:0000313" key="8">
    <source>
        <dbReference type="Proteomes" id="UP000034471"/>
    </source>
</evidence>
<proteinExistence type="inferred from homology"/>
<evidence type="ECO:0000256" key="6">
    <source>
        <dbReference type="ARBA" id="ARBA00023316"/>
    </source>
</evidence>
<evidence type="ECO:0000313" key="7">
    <source>
        <dbReference type="EMBL" id="KKQ37906.1"/>
    </source>
</evidence>
<feature type="non-terminal residue" evidence="7">
    <location>
        <position position="295"/>
    </location>
</feature>
<dbReference type="PANTHER" id="PTHR36174">
    <property type="entry name" value="LIPID II:GLYCINE GLYCYLTRANSFERASE"/>
    <property type="match status" value="1"/>
</dbReference>
<evidence type="ECO:0000256" key="1">
    <source>
        <dbReference type="ARBA" id="ARBA00009943"/>
    </source>
</evidence>
<evidence type="ECO:0000256" key="5">
    <source>
        <dbReference type="ARBA" id="ARBA00023315"/>
    </source>
</evidence>
<dbReference type="PANTHER" id="PTHR36174:SF1">
    <property type="entry name" value="LIPID II:GLYCINE GLYCYLTRANSFERASE"/>
    <property type="match status" value="1"/>
</dbReference>
<sequence>MNIHNITQKSEWDSFFEKIGSPSFHQSWEWGEFQKKIGYEIMRLGLYDNNKLELIALVVKIRSKRGSFLFIPHGPLFNIQTDRLSQWVSDYDAQHIKSNLCELRNYLIPLAKQQGFWFIRMAPILARSHSHDTLCKSLGFRTAPTYMHVETMWIVDVTQSEDELLKNMRKNTRYSIRRAMRDKISVTKHATINAMKDFWTLYKKTSDREKFIPYSKTYLTYEFESFHEYNNALFFFGGFHNNLKLSQPRADEPMAQTFAQEDASKKIAGSLVIFSKSSGFYHQGASIHTQYQASY</sequence>